<feature type="domain" description="Penicillin-binding protein dimerisation" evidence="5">
    <location>
        <begin position="54"/>
        <end position="197"/>
    </location>
</feature>
<evidence type="ECO:0000259" key="5">
    <source>
        <dbReference type="Pfam" id="PF03717"/>
    </source>
</evidence>
<dbReference type="Proteomes" id="UP000066284">
    <property type="component" value="Chromosome 1"/>
</dbReference>
<evidence type="ECO:0000256" key="3">
    <source>
        <dbReference type="ARBA" id="ARBA00023136"/>
    </source>
</evidence>
<dbReference type="SUPFAM" id="SSF56519">
    <property type="entry name" value="Penicillin binding protein dimerisation domain"/>
    <property type="match status" value="1"/>
</dbReference>
<proteinExistence type="predicted"/>
<organism evidence="6 7">
    <name type="scientific">Candidatus Nitrospira inopinata</name>
    <dbReference type="NCBI Taxonomy" id="1715989"/>
    <lineage>
        <taxon>Bacteria</taxon>
        <taxon>Pseudomonadati</taxon>
        <taxon>Nitrospirota</taxon>
        <taxon>Nitrospiria</taxon>
        <taxon>Nitrospirales</taxon>
        <taxon>Nitrospiraceae</taxon>
        <taxon>Nitrospira</taxon>
    </lineage>
</organism>
<evidence type="ECO:0000313" key="7">
    <source>
        <dbReference type="Proteomes" id="UP000066284"/>
    </source>
</evidence>
<dbReference type="Pfam" id="PF03717">
    <property type="entry name" value="PBP_dimer"/>
    <property type="match status" value="1"/>
</dbReference>
<dbReference type="AlphaFoldDB" id="A0A0S4KQ27"/>
<dbReference type="KEGG" id="nio:NITINOP_0302"/>
<gene>
    <name evidence="6" type="primary">ftsI</name>
    <name evidence="6" type="ORF">NITINOP_0302</name>
</gene>
<keyword evidence="6" id="KW-0328">Glycosyltransferase</keyword>
<accession>A0A0S4KQ27</accession>
<dbReference type="Gene3D" id="1.10.150.770">
    <property type="match status" value="1"/>
</dbReference>
<keyword evidence="3" id="KW-0472">Membrane</keyword>
<dbReference type="EMBL" id="LN885086">
    <property type="protein sequence ID" value="CUQ65278.1"/>
    <property type="molecule type" value="Genomic_DNA"/>
</dbReference>
<keyword evidence="2" id="KW-0378">Hydrolase</keyword>
<dbReference type="Gene3D" id="3.90.1310.10">
    <property type="entry name" value="Penicillin-binding protein 2a (Domain 2)"/>
    <property type="match status" value="1"/>
</dbReference>
<reference evidence="7" key="1">
    <citation type="submission" date="2015-09" db="EMBL/GenBank/DDBJ databases">
        <authorList>
            <person name="Daims H."/>
        </authorList>
    </citation>
    <scope>NUCLEOTIDE SEQUENCE [LARGE SCALE GENOMIC DNA]</scope>
</reference>
<sequence>MAAPLSRGRRFFTILLLLSGFGVVLSRLVTLQVLQAAELTAKADRQHQTTVSVEGVRGAIVDRHGKVLAMNLEVPSVYGVPTVLDSPARTARELAPLLHVRSEDLERKLRQPRGFVWLARKVDPDRRHLVERVSSMEGVGVKMEGRRFYPKGPLLSHVLGFAGMDGEGLEGIERRYEKELRGEKRAIVLQKDARGRAVFPKGLSEEPAPAPGHQLVLTIDEVIQYIVEKELEEAVARSRAKSGTAIVLDPGSGALLALAVSPRFNPNAIAGLEPDRWRNRAVADAYEPGSTMKAILAAAAIEEGVMTPTTLVYGEQGRLAVSNTVIHDHEKLGWMSFAQVVQKSSNVGAAKVGMALGEERLYRYFRAFGFGERTEIDLPGETAGLLKNPKEWGKRTAASVSMGQEIGVTPIQMVSAMAAIANGGILMKPYVVSEIRDAHGLVIKRVLPSAKRRVISPETARTVTSILEGVVTDGTGGKAAIEGFRVAGKTGTAQKIDRRTRTYSTTKFVSSFAGYVPAENPKLAMIVVIDEPNGEAWGGTVAAPVFRRVGEQVLKYWGISSNEPVRLAMATARR</sequence>
<dbReference type="PANTHER" id="PTHR30627:SF1">
    <property type="entry name" value="PEPTIDOGLYCAN D,D-TRANSPEPTIDASE FTSI"/>
    <property type="match status" value="1"/>
</dbReference>
<name>A0A0S4KQ27_9BACT</name>
<dbReference type="GO" id="GO:0008658">
    <property type="term" value="F:penicillin binding"/>
    <property type="evidence" value="ECO:0007669"/>
    <property type="project" value="InterPro"/>
</dbReference>
<comment type="subcellular location">
    <subcellularLocation>
        <location evidence="1">Membrane</location>
    </subcellularLocation>
</comment>
<dbReference type="InterPro" id="IPR005311">
    <property type="entry name" value="PBP_dimer"/>
</dbReference>
<dbReference type="Gene3D" id="3.30.450.330">
    <property type="match status" value="1"/>
</dbReference>
<dbReference type="Gene3D" id="3.40.710.10">
    <property type="entry name" value="DD-peptidase/beta-lactamase superfamily"/>
    <property type="match status" value="1"/>
</dbReference>
<dbReference type="STRING" id="1715989.NITINOP_0302"/>
<evidence type="ECO:0000256" key="1">
    <source>
        <dbReference type="ARBA" id="ARBA00004370"/>
    </source>
</evidence>
<protein>
    <submittedName>
        <fullName evidence="6">Peptidoglycan glycosyltransferase</fullName>
        <ecNumber evidence="6">2.4.1.129</ecNumber>
    </submittedName>
</protein>
<dbReference type="InterPro" id="IPR001460">
    <property type="entry name" value="PCN-bd_Tpept"/>
</dbReference>
<dbReference type="InterPro" id="IPR050515">
    <property type="entry name" value="Beta-lactam/transpept"/>
</dbReference>
<keyword evidence="2" id="KW-0645">Protease</keyword>
<keyword evidence="2" id="KW-0121">Carboxypeptidase</keyword>
<dbReference type="OrthoDB" id="9804124at2"/>
<keyword evidence="6" id="KW-0808">Transferase</keyword>
<dbReference type="GO" id="GO:0004180">
    <property type="term" value="F:carboxypeptidase activity"/>
    <property type="evidence" value="ECO:0007669"/>
    <property type="project" value="UniProtKB-KW"/>
</dbReference>
<dbReference type="Pfam" id="PF00905">
    <property type="entry name" value="Transpeptidase"/>
    <property type="match status" value="1"/>
</dbReference>
<evidence type="ECO:0000313" key="6">
    <source>
        <dbReference type="EMBL" id="CUQ65278.1"/>
    </source>
</evidence>
<dbReference type="InterPro" id="IPR036138">
    <property type="entry name" value="PBP_dimer_sf"/>
</dbReference>
<evidence type="ECO:0000259" key="4">
    <source>
        <dbReference type="Pfam" id="PF00905"/>
    </source>
</evidence>
<dbReference type="RefSeq" id="WP_082633473.1">
    <property type="nucleotide sequence ID" value="NZ_LN885086.1"/>
</dbReference>
<dbReference type="GO" id="GO:0071555">
    <property type="term" value="P:cell wall organization"/>
    <property type="evidence" value="ECO:0007669"/>
    <property type="project" value="TreeGrafter"/>
</dbReference>
<dbReference type="GO" id="GO:0016757">
    <property type="term" value="F:glycosyltransferase activity"/>
    <property type="evidence" value="ECO:0007669"/>
    <property type="project" value="UniProtKB-KW"/>
</dbReference>
<keyword evidence="7" id="KW-1185">Reference proteome</keyword>
<dbReference type="GO" id="GO:0005886">
    <property type="term" value="C:plasma membrane"/>
    <property type="evidence" value="ECO:0007669"/>
    <property type="project" value="TreeGrafter"/>
</dbReference>
<dbReference type="PANTHER" id="PTHR30627">
    <property type="entry name" value="PEPTIDOGLYCAN D,D-TRANSPEPTIDASE"/>
    <property type="match status" value="1"/>
</dbReference>
<dbReference type="InterPro" id="IPR012338">
    <property type="entry name" value="Beta-lactam/transpept-like"/>
</dbReference>
<dbReference type="EC" id="2.4.1.129" evidence="6"/>
<evidence type="ECO:0000256" key="2">
    <source>
        <dbReference type="ARBA" id="ARBA00022645"/>
    </source>
</evidence>
<feature type="domain" description="Penicillin-binding protein transpeptidase" evidence="4">
    <location>
        <begin position="243"/>
        <end position="549"/>
    </location>
</feature>
<dbReference type="SUPFAM" id="SSF56601">
    <property type="entry name" value="beta-lactamase/transpeptidase-like"/>
    <property type="match status" value="1"/>
</dbReference>